<comment type="caution">
    <text evidence="1">The sequence shown here is derived from an EMBL/GenBank/DDBJ whole genome shotgun (WGS) entry which is preliminary data.</text>
</comment>
<organism evidence="1 2">
    <name type="scientific">Faecalibacterium prausnitzii</name>
    <dbReference type="NCBI Taxonomy" id="853"/>
    <lineage>
        <taxon>Bacteria</taxon>
        <taxon>Bacillati</taxon>
        <taxon>Bacillota</taxon>
        <taxon>Clostridia</taxon>
        <taxon>Eubacteriales</taxon>
        <taxon>Oscillospiraceae</taxon>
        <taxon>Faecalibacterium</taxon>
    </lineage>
</organism>
<evidence type="ECO:0000313" key="2">
    <source>
        <dbReference type="Proteomes" id="UP000219901"/>
    </source>
</evidence>
<gene>
    <name evidence="1" type="ORF">CGS55_16520</name>
</gene>
<sequence length="83" mass="9508">MKFGEVKERILKEYSWAGESVGSSQLFMISSGVSILDNNESDNSKDRLLGTQSELELGQSSDFYYRKIRQSGWDLYSQWLCSP</sequence>
<dbReference type="AlphaFoldDB" id="A0A2A6ZVG3"/>
<dbReference type="Proteomes" id="UP000219901">
    <property type="component" value="Unassembled WGS sequence"/>
</dbReference>
<accession>A0A2A6ZVG3</accession>
<dbReference type="EMBL" id="NMTV01000173">
    <property type="protein sequence ID" value="PDX70911.1"/>
    <property type="molecule type" value="Genomic_DNA"/>
</dbReference>
<reference evidence="1 2" key="1">
    <citation type="journal article" date="2017" name="Front. Microbiol.">
        <title>New Insights into the Diversity of the Genus Faecalibacterium.</title>
        <authorList>
            <person name="Benevides L."/>
            <person name="Burman S."/>
            <person name="Martin R."/>
            <person name="Robert V."/>
            <person name="Thomas M."/>
            <person name="Miquel S."/>
            <person name="Chain F."/>
            <person name="Sokol H."/>
            <person name="Bermudez-Humaran L.G."/>
            <person name="Morrison M."/>
            <person name="Langella P."/>
            <person name="Azevedo V.A."/>
            <person name="Chatel J.M."/>
            <person name="Soares S."/>
        </authorList>
    </citation>
    <scope>NUCLEOTIDE SEQUENCE [LARGE SCALE GENOMIC DNA]</scope>
    <source>
        <strain evidence="1 2">CNCM I 4546</strain>
    </source>
</reference>
<name>A0A2A6ZVG3_9FIRM</name>
<protein>
    <submittedName>
        <fullName evidence="1">Uncharacterized protein</fullName>
    </submittedName>
</protein>
<evidence type="ECO:0000313" key="1">
    <source>
        <dbReference type="EMBL" id="PDX70911.1"/>
    </source>
</evidence>
<proteinExistence type="predicted"/>